<dbReference type="Proteomes" id="UP001057375">
    <property type="component" value="Unassembled WGS sequence"/>
</dbReference>
<protein>
    <submittedName>
        <fullName evidence="7">Uncharacterized protein</fullName>
    </submittedName>
</protein>
<keyword evidence="2" id="KW-0963">Cytoplasm</keyword>
<comment type="subcellular location">
    <subcellularLocation>
        <location evidence="1">Cytoplasm</location>
        <location evidence="1">Cytoskeleton</location>
        <location evidence="1">Microtubule organizing center</location>
        <location evidence="1">Centrosome</location>
    </subcellularLocation>
</comment>
<sequence>MPSPSTNRGTLRHSLSLSGKELSNADSLSLGEAIAEDSTITHISLADCVVSSAGLSSILAGIRRNVSIVEVDLKGVQLSYEKSILVASLLQQNHTIKHISLEWTSVGETTAGLLAIADAIALSLTIESVDLRACRLEPDSAAAIVKMCECKSLVKLDLRWNAIGADGGPVLACGIASSMSLLYVELDGNDIDEESMETINESLSRNLQRKSGLSSFGKSLLDYEDELDTIKSVHASQMAEMRASQIIEAEKHNSDIIQMTRSLENMKSVIECVGLEKDDAERKARLTELRAEELEITSGVLQAEMASLHSRVTSSETRHEREIEALRRDMAAKVAESKTIEEDLRRRLVQSLSKQETLARELSGVKEEFAVEKRDHCVTNERLSNTEHELSVSQAEYKSIQLLLEETQLSQRKVEKSLTSKEVALAELQGRHSHVSEELKQSMEEISQLKATLSRTSTSLEHTDRDLRKSQEKLNTTSFERDSLKNKLELEEQRSRTREREHEVEMSRIRERERDLELELERIRSILHKNEEELQKERETLSSTERELTLTNGELSKIKKLVSIFIGKEEALLSVLKSDCE</sequence>
<evidence type="ECO:0000256" key="3">
    <source>
        <dbReference type="ARBA" id="ARBA00023054"/>
    </source>
</evidence>
<keyword evidence="8" id="KW-1185">Reference proteome</keyword>
<dbReference type="EMBL" id="BQXS01012512">
    <property type="protein sequence ID" value="GKT24255.1"/>
    <property type="molecule type" value="Genomic_DNA"/>
</dbReference>
<feature type="coiled-coil region" evidence="5">
    <location>
        <begin position="263"/>
        <end position="343"/>
    </location>
</feature>
<feature type="coiled-coil region" evidence="5">
    <location>
        <begin position="481"/>
        <end position="547"/>
    </location>
</feature>
<gene>
    <name evidence="7" type="ORF">ADUPG1_012679</name>
</gene>
<evidence type="ECO:0000313" key="7">
    <source>
        <dbReference type="EMBL" id="GKT24255.1"/>
    </source>
</evidence>
<evidence type="ECO:0000256" key="1">
    <source>
        <dbReference type="ARBA" id="ARBA00004300"/>
    </source>
</evidence>
<name>A0ABQ5K3I1_9EUKA</name>
<dbReference type="InterPro" id="IPR052116">
    <property type="entry name" value="Centro_Cilium_Assembly"/>
</dbReference>
<evidence type="ECO:0000256" key="2">
    <source>
        <dbReference type="ARBA" id="ARBA00022490"/>
    </source>
</evidence>
<dbReference type="SUPFAM" id="SSF52047">
    <property type="entry name" value="RNI-like"/>
    <property type="match status" value="1"/>
</dbReference>
<keyword evidence="3 5" id="KW-0175">Coiled coil</keyword>
<dbReference type="InterPro" id="IPR001611">
    <property type="entry name" value="Leu-rich_rpt"/>
</dbReference>
<feature type="compositionally biased region" description="Basic and acidic residues" evidence="6">
    <location>
        <begin position="461"/>
        <end position="472"/>
    </location>
</feature>
<evidence type="ECO:0000256" key="5">
    <source>
        <dbReference type="SAM" id="Coils"/>
    </source>
</evidence>
<reference evidence="7" key="1">
    <citation type="submission" date="2022-03" db="EMBL/GenBank/DDBJ databases">
        <title>Draft genome sequence of Aduncisulcus paluster, a free-living microaerophilic Fornicata.</title>
        <authorList>
            <person name="Yuyama I."/>
            <person name="Kume K."/>
            <person name="Tamura T."/>
            <person name="Inagaki Y."/>
            <person name="Hashimoto T."/>
        </authorList>
    </citation>
    <scope>NUCLEOTIDE SEQUENCE</scope>
    <source>
        <strain evidence="7">NY0171</strain>
    </source>
</reference>
<evidence type="ECO:0000256" key="4">
    <source>
        <dbReference type="ARBA" id="ARBA00023212"/>
    </source>
</evidence>
<accession>A0ABQ5K3I1</accession>
<keyword evidence="4" id="KW-0206">Cytoskeleton</keyword>
<proteinExistence type="predicted"/>
<dbReference type="Gene3D" id="3.80.10.10">
    <property type="entry name" value="Ribonuclease Inhibitor"/>
    <property type="match status" value="2"/>
</dbReference>
<evidence type="ECO:0000256" key="6">
    <source>
        <dbReference type="SAM" id="MobiDB-lite"/>
    </source>
</evidence>
<dbReference type="Pfam" id="PF13516">
    <property type="entry name" value="LRR_6"/>
    <property type="match status" value="1"/>
</dbReference>
<evidence type="ECO:0000313" key="8">
    <source>
        <dbReference type="Proteomes" id="UP001057375"/>
    </source>
</evidence>
<feature type="region of interest" description="Disordered" evidence="6">
    <location>
        <begin position="452"/>
        <end position="481"/>
    </location>
</feature>
<dbReference type="PANTHER" id="PTHR23170">
    <property type="entry name" value="NY-REN-58 ANTIGEN"/>
    <property type="match status" value="1"/>
</dbReference>
<dbReference type="PANTHER" id="PTHR23170:SF3">
    <property type="entry name" value="LEUCINE-RICH REPEAT-CONTAINING PROTEIN 45"/>
    <property type="match status" value="1"/>
</dbReference>
<dbReference type="InterPro" id="IPR032675">
    <property type="entry name" value="LRR_dom_sf"/>
</dbReference>
<comment type="caution">
    <text evidence="7">The sequence shown here is derived from an EMBL/GenBank/DDBJ whole genome shotgun (WGS) entry which is preliminary data.</text>
</comment>
<organism evidence="7 8">
    <name type="scientific">Aduncisulcus paluster</name>
    <dbReference type="NCBI Taxonomy" id="2918883"/>
    <lineage>
        <taxon>Eukaryota</taxon>
        <taxon>Metamonada</taxon>
        <taxon>Carpediemonas-like organisms</taxon>
        <taxon>Aduncisulcus</taxon>
    </lineage>
</organism>